<keyword evidence="3" id="KW-0548">Nucleotidyltransferase</keyword>
<dbReference type="PROSITE" id="PS50878">
    <property type="entry name" value="RT_POL"/>
    <property type="match status" value="1"/>
</dbReference>
<dbReference type="STRING" id="1316194.A0A1Q5U6E9"/>
<dbReference type="GO" id="GO:0003676">
    <property type="term" value="F:nucleic acid binding"/>
    <property type="evidence" value="ECO:0007669"/>
    <property type="project" value="InterPro"/>
</dbReference>
<feature type="domain" description="RNase H type-1" evidence="2">
    <location>
        <begin position="985"/>
        <end position="1133"/>
    </location>
</feature>
<evidence type="ECO:0000259" key="1">
    <source>
        <dbReference type="PROSITE" id="PS50878"/>
    </source>
</evidence>
<dbReference type="PANTHER" id="PTHR33481:SF1">
    <property type="entry name" value="ENDONUCLEASE_EXONUCLEASE_PHOSPHATASE DOMAIN-CONTAINING PROTEIN-RELATED"/>
    <property type="match status" value="1"/>
</dbReference>
<name>A0A1Q5U6E9_9EURO</name>
<dbReference type="Pfam" id="PF00078">
    <property type="entry name" value="RVT_1"/>
    <property type="match status" value="1"/>
</dbReference>
<keyword evidence="3" id="KW-0695">RNA-directed DNA polymerase</keyword>
<dbReference type="InterPro" id="IPR036397">
    <property type="entry name" value="RNaseH_sf"/>
</dbReference>
<dbReference type="InterPro" id="IPR002156">
    <property type="entry name" value="RNaseH_domain"/>
</dbReference>
<evidence type="ECO:0000313" key="3">
    <source>
        <dbReference type="EMBL" id="OKP08047.1"/>
    </source>
</evidence>
<sequence length="1320" mass="148811">MAQFLREEEVISADIVAIQEPWENSFQDNTHHPLKQTHELLYPMASEAGGRARVCMFVSKKLGEYIHLVHSRDYQEVRVKTELSGELRIVNVYNDQQHGAALRYLQETLPPIREQKGFSYLVLGDFNLHHPVWGGEDAPRDAKAEDLLDLMDAAGLDNWLAPGSVTRDQAGSQSTIDLVLASYSLREQMIACEVDDSVHADSDHLPILTLLEVNVPVLEAADPVKRRNWKAMDVEKFLTFASANLSMMRLPEEPTPREIEYAVEYLLDIVQQAAQESTPWAQPSAWARQGWTPECTEAISASRRQYRQYMRTHSEEDWKEFKLVRNAKGRVIKKALKQGFRQWVRDTIDKGPRGLWKVSKWARMRDQSTGSNIPALHAQEGLAETNQQKVDLLRQVFFPQPPQADLSDIESNLPPNQLAFPAISQQEVIDAIKRAPPDKAPGEDGIPNRVWKILADNSHDFVAILTAIFDACMRTGHNPRHFQASITVTLRKGGPRDFRQPKSYRPVALLNTLGKILESIIATRIAWAVEEHRLLPKTHLGGRKGISVDHAIQLILDRVHRAWGRGKKVSMLLLDVAGAYDNVSHERLLHNIKQLRLGHFVPWIASFLSNRNTRIKLPGYLSDSFPTPTGIPQGSPISPILFLLFNSPLLYVCDTDRWMGEAKSCGIGWVDDVAILVESESYYTNVRTMERVLKKADQWARRHAAKFAPDKFELIHFTNPRLTDDQNDNQENDQENTVDIYDFDRAHPQGDDHMPVRISDLSIRPTQSAKYLGVWLDKHLHFNTHRQKLLAKANGSLEALRAMTGSVWGASLAAMRKVYQAVVVPQMLYGVCVWYCPAARAMPAGELRRTINEFTKIQRRAAILISGAFKSTSAAALNVELFLTPIHLLIDQIIQEAAIRIQTGAIWAQPECLRRQRSPQETREGGWSPLEALRWKKGGILNQQGTWESRKAFVLAPWEARIPCVIEDAEAAQASHDKIEAALDRAPAVLFFTDGSGYKGHIGASAVAPREGVFQQRYLGTTEESTVYVAELNGIEMAVANFINRPEDQRPTKIVIFSDCQAAIQAVQNPKRSSGQFVLSSIYNHVRTLRSAQSHQQQTPTFDQIPIEIRWIPAHVGVPGNETADVEAKLAATGGVENGAEQPHPEGSAGRVLLAATAKRRVRRRIKERWAQEWAKERTGKPNQRLVKAPDKKVLRLFESLSKPYTSVLIQMRSMRIALNHFLFKIKAVESDECYCSEGSQTPRHILMQCPLYADLRQTFLDKIRMTDLGDSTDYDAIVSHSQATRYVAEFMLQTGLLGQFRHVEIEPEPPQGEGNDPPG</sequence>
<dbReference type="InterPro" id="IPR000477">
    <property type="entry name" value="RT_dom"/>
</dbReference>
<dbReference type="Pfam" id="PF00075">
    <property type="entry name" value="RNase_H"/>
    <property type="match status" value="1"/>
</dbReference>
<protein>
    <submittedName>
        <fullName evidence="3">RNA-directed DNA polymerase from mobile element jockey</fullName>
    </submittedName>
</protein>
<gene>
    <name evidence="3" type="ORF">PENSUB_5738</name>
</gene>
<keyword evidence="3" id="KW-0808">Transferase</keyword>
<dbReference type="GO" id="GO:0004523">
    <property type="term" value="F:RNA-DNA hybrid ribonuclease activity"/>
    <property type="evidence" value="ECO:0007669"/>
    <property type="project" value="InterPro"/>
</dbReference>
<dbReference type="GO" id="GO:0003964">
    <property type="term" value="F:RNA-directed DNA polymerase activity"/>
    <property type="evidence" value="ECO:0007669"/>
    <property type="project" value="UniProtKB-KW"/>
</dbReference>
<dbReference type="Gene3D" id="3.30.420.10">
    <property type="entry name" value="Ribonuclease H-like superfamily/Ribonuclease H"/>
    <property type="match status" value="1"/>
</dbReference>
<dbReference type="EMBL" id="MNBE01000571">
    <property type="protein sequence ID" value="OKP08047.1"/>
    <property type="molecule type" value="Genomic_DNA"/>
</dbReference>
<organism evidence="3 4">
    <name type="scientific">Penicillium subrubescens</name>
    <dbReference type="NCBI Taxonomy" id="1316194"/>
    <lineage>
        <taxon>Eukaryota</taxon>
        <taxon>Fungi</taxon>
        <taxon>Dikarya</taxon>
        <taxon>Ascomycota</taxon>
        <taxon>Pezizomycotina</taxon>
        <taxon>Eurotiomycetes</taxon>
        <taxon>Eurotiomycetidae</taxon>
        <taxon>Eurotiales</taxon>
        <taxon>Aspergillaceae</taxon>
        <taxon>Penicillium</taxon>
    </lineage>
</organism>
<dbReference type="CDD" id="cd01650">
    <property type="entry name" value="RT_nLTR_like"/>
    <property type="match status" value="1"/>
</dbReference>
<proteinExistence type="predicted"/>
<dbReference type="SUPFAM" id="SSF56672">
    <property type="entry name" value="DNA/RNA polymerases"/>
    <property type="match status" value="1"/>
</dbReference>
<dbReference type="PROSITE" id="PS50879">
    <property type="entry name" value="RNASE_H_1"/>
    <property type="match status" value="1"/>
</dbReference>
<dbReference type="Proteomes" id="UP000186955">
    <property type="component" value="Unassembled WGS sequence"/>
</dbReference>
<feature type="domain" description="Reverse transcriptase" evidence="1">
    <location>
        <begin position="471"/>
        <end position="776"/>
    </location>
</feature>
<dbReference type="Gene3D" id="3.60.10.10">
    <property type="entry name" value="Endonuclease/exonuclease/phosphatase"/>
    <property type="match status" value="1"/>
</dbReference>
<dbReference type="InterPro" id="IPR043502">
    <property type="entry name" value="DNA/RNA_pol_sf"/>
</dbReference>
<dbReference type="CDD" id="cd09276">
    <property type="entry name" value="Rnase_HI_RT_non_LTR"/>
    <property type="match status" value="1"/>
</dbReference>
<reference evidence="3 4" key="1">
    <citation type="submission" date="2016-10" db="EMBL/GenBank/DDBJ databases">
        <title>Genome sequence of the ascomycete fungus Penicillium subrubescens.</title>
        <authorList>
            <person name="De Vries R.P."/>
            <person name="Peng M."/>
            <person name="Dilokpimol A."/>
            <person name="Hilden K."/>
            <person name="Makela M.R."/>
            <person name="Grigoriev I."/>
            <person name="Riley R."/>
            <person name="Granchi Z."/>
        </authorList>
    </citation>
    <scope>NUCLEOTIDE SEQUENCE [LARGE SCALE GENOMIC DNA]</scope>
    <source>
        <strain evidence="3 4">CBS 132785</strain>
    </source>
</reference>
<dbReference type="SUPFAM" id="SSF53098">
    <property type="entry name" value="Ribonuclease H-like"/>
    <property type="match status" value="1"/>
</dbReference>
<dbReference type="SUPFAM" id="SSF56219">
    <property type="entry name" value="DNase I-like"/>
    <property type="match status" value="1"/>
</dbReference>
<dbReference type="PANTHER" id="PTHR33481">
    <property type="entry name" value="REVERSE TRANSCRIPTASE"/>
    <property type="match status" value="1"/>
</dbReference>
<evidence type="ECO:0000313" key="4">
    <source>
        <dbReference type="Proteomes" id="UP000186955"/>
    </source>
</evidence>
<dbReference type="InterPro" id="IPR036691">
    <property type="entry name" value="Endo/exonu/phosph_ase_sf"/>
</dbReference>
<keyword evidence="4" id="KW-1185">Reference proteome</keyword>
<dbReference type="Pfam" id="PF14529">
    <property type="entry name" value="Exo_endo_phos_2"/>
    <property type="match status" value="1"/>
</dbReference>
<evidence type="ECO:0000259" key="2">
    <source>
        <dbReference type="PROSITE" id="PS50879"/>
    </source>
</evidence>
<dbReference type="InterPro" id="IPR012337">
    <property type="entry name" value="RNaseH-like_sf"/>
</dbReference>
<comment type="caution">
    <text evidence="3">The sequence shown here is derived from an EMBL/GenBank/DDBJ whole genome shotgun (WGS) entry which is preliminary data.</text>
</comment>
<dbReference type="InterPro" id="IPR005135">
    <property type="entry name" value="Endo/exonuclease/phosphatase"/>
</dbReference>
<accession>A0A1Q5U6E9</accession>